<evidence type="ECO:0000256" key="3">
    <source>
        <dbReference type="ARBA" id="ARBA00021495"/>
    </source>
</evidence>
<dbReference type="InterPro" id="IPR036641">
    <property type="entry name" value="HPT_dom_sf"/>
</dbReference>
<proteinExistence type="predicted"/>
<dbReference type="InterPro" id="IPR008207">
    <property type="entry name" value="Sig_transdc_His_kin_Hpt_dom"/>
</dbReference>
<dbReference type="InterPro" id="IPR002545">
    <property type="entry name" value="CheW-lke_dom"/>
</dbReference>
<evidence type="ECO:0000259" key="16">
    <source>
        <dbReference type="PROSITE" id="PS50894"/>
    </source>
</evidence>
<dbReference type="RefSeq" id="WP_093427618.1">
    <property type="nucleotide sequence ID" value="NZ_FOMJ01000002.1"/>
</dbReference>
<dbReference type="STRING" id="1123397.SAMN05660831_00963"/>
<dbReference type="SUPFAM" id="SSF47226">
    <property type="entry name" value="Histidine-containing phosphotransfer domain, HPT domain"/>
    <property type="match status" value="1"/>
</dbReference>
<dbReference type="Gene3D" id="1.10.287.560">
    <property type="entry name" value="Histidine kinase CheA-like, homodimeric domain"/>
    <property type="match status" value="1"/>
</dbReference>
<evidence type="ECO:0000256" key="5">
    <source>
        <dbReference type="ARBA" id="ARBA00022553"/>
    </source>
</evidence>
<gene>
    <name evidence="17" type="ORF">SAMN05660831_00963</name>
</gene>
<dbReference type="Gene3D" id="2.30.30.40">
    <property type="entry name" value="SH3 Domains"/>
    <property type="match status" value="1"/>
</dbReference>
<dbReference type="GO" id="GO:0006935">
    <property type="term" value="P:chemotaxis"/>
    <property type="evidence" value="ECO:0007669"/>
    <property type="project" value="UniProtKB-KW"/>
</dbReference>
<evidence type="ECO:0000256" key="12">
    <source>
        <dbReference type="PROSITE-ProRule" id="PRU00110"/>
    </source>
</evidence>
<dbReference type="PANTHER" id="PTHR43395">
    <property type="entry name" value="SENSOR HISTIDINE KINASE CHEA"/>
    <property type="match status" value="1"/>
</dbReference>
<feature type="modified residue" description="Phosphohistidine" evidence="12">
    <location>
        <position position="45"/>
    </location>
</feature>
<dbReference type="PROSITE" id="PS50894">
    <property type="entry name" value="HPT"/>
    <property type="match status" value="1"/>
</dbReference>
<keyword evidence="10" id="KW-0902">Two-component regulatory system</keyword>
<dbReference type="GO" id="GO:0000155">
    <property type="term" value="F:phosphorelay sensor kinase activity"/>
    <property type="evidence" value="ECO:0007669"/>
    <property type="project" value="InterPro"/>
</dbReference>
<dbReference type="Pfam" id="PF01584">
    <property type="entry name" value="CheW"/>
    <property type="match status" value="1"/>
</dbReference>
<dbReference type="GO" id="GO:0005524">
    <property type="term" value="F:ATP binding"/>
    <property type="evidence" value="ECO:0007669"/>
    <property type="project" value="UniProtKB-KW"/>
</dbReference>
<dbReference type="InterPro" id="IPR004358">
    <property type="entry name" value="Sig_transdc_His_kin-like_C"/>
</dbReference>
<keyword evidence="8 17" id="KW-0418">Kinase</keyword>
<organism evidence="17 18">
    <name type="scientific">Thiohalospira halophila DSM 15071</name>
    <dbReference type="NCBI Taxonomy" id="1123397"/>
    <lineage>
        <taxon>Bacteria</taxon>
        <taxon>Pseudomonadati</taxon>
        <taxon>Pseudomonadota</taxon>
        <taxon>Gammaproteobacteria</taxon>
        <taxon>Thiohalospirales</taxon>
        <taxon>Thiohalospiraceae</taxon>
        <taxon>Thiohalospira</taxon>
    </lineage>
</organism>
<comment type="catalytic activity">
    <reaction evidence="1">
        <text>ATP + protein L-histidine = ADP + protein N-phospho-L-histidine.</text>
        <dbReference type="EC" id="2.7.13.3"/>
    </reaction>
</comment>
<evidence type="ECO:0000256" key="7">
    <source>
        <dbReference type="ARBA" id="ARBA00022741"/>
    </source>
</evidence>
<dbReference type="SMART" id="SM00073">
    <property type="entry name" value="HPT"/>
    <property type="match status" value="1"/>
</dbReference>
<evidence type="ECO:0000256" key="1">
    <source>
        <dbReference type="ARBA" id="ARBA00000085"/>
    </source>
</evidence>
<dbReference type="InterPro" id="IPR004105">
    <property type="entry name" value="CheA-like_dim"/>
</dbReference>
<keyword evidence="7" id="KW-0547">Nucleotide-binding</keyword>
<dbReference type="Pfam" id="PF02895">
    <property type="entry name" value="H-kinase_dim"/>
    <property type="match status" value="1"/>
</dbReference>
<reference evidence="17 18" key="1">
    <citation type="submission" date="2016-10" db="EMBL/GenBank/DDBJ databases">
        <authorList>
            <person name="de Groot N.N."/>
        </authorList>
    </citation>
    <scope>NUCLEOTIDE SEQUENCE [LARGE SCALE GENOMIC DNA]</scope>
    <source>
        <strain evidence="17 18">HL3</strain>
    </source>
</reference>
<dbReference type="InterPro" id="IPR003594">
    <property type="entry name" value="HATPase_dom"/>
</dbReference>
<evidence type="ECO:0000256" key="8">
    <source>
        <dbReference type="ARBA" id="ARBA00022777"/>
    </source>
</evidence>
<keyword evidence="4" id="KW-0145">Chemotaxis</keyword>
<evidence type="ECO:0000256" key="13">
    <source>
        <dbReference type="SAM" id="MobiDB-lite"/>
    </source>
</evidence>
<dbReference type="Gene3D" id="3.30.565.10">
    <property type="entry name" value="Histidine kinase-like ATPase, C-terminal domain"/>
    <property type="match status" value="1"/>
</dbReference>
<dbReference type="GO" id="GO:0005737">
    <property type="term" value="C:cytoplasm"/>
    <property type="evidence" value="ECO:0007669"/>
    <property type="project" value="InterPro"/>
</dbReference>
<dbReference type="PRINTS" id="PR00344">
    <property type="entry name" value="BCTRLSENSOR"/>
</dbReference>
<dbReference type="SUPFAM" id="SSF55874">
    <property type="entry name" value="ATPase domain of HSP90 chaperone/DNA topoisomerase II/histidine kinase"/>
    <property type="match status" value="1"/>
</dbReference>
<evidence type="ECO:0000256" key="10">
    <source>
        <dbReference type="ARBA" id="ARBA00023012"/>
    </source>
</evidence>
<feature type="domain" description="CheW-like" evidence="15">
    <location>
        <begin position="585"/>
        <end position="717"/>
    </location>
</feature>
<dbReference type="Pfam" id="PF02518">
    <property type="entry name" value="HATPase_c"/>
    <property type="match status" value="1"/>
</dbReference>
<evidence type="ECO:0000256" key="2">
    <source>
        <dbReference type="ARBA" id="ARBA00012438"/>
    </source>
</evidence>
<name>A0A1I1Q3H1_9GAMM</name>
<dbReference type="Proteomes" id="UP000198611">
    <property type="component" value="Unassembled WGS sequence"/>
</dbReference>
<dbReference type="InterPro" id="IPR036890">
    <property type="entry name" value="HATPase_C_sf"/>
</dbReference>
<dbReference type="PANTHER" id="PTHR43395:SF10">
    <property type="entry name" value="CHEMOTAXIS PROTEIN CHEA"/>
    <property type="match status" value="1"/>
</dbReference>
<evidence type="ECO:0000256" key="9">
    <source>
        <dbReference type="ARBA" id="ARBA00022840"/>
    </source>
</evidence>
<feature type="region of interest" description="Disordered" evidence="13">
    <location>
        <begin position="717"/>
        <end position="737"/>
    </location>
</feature>
<dbReference type="SMART" id="SM01231">
    <property type="entry name" value="H-kinase_dim"/>
    <property type="match status" value="1"/>
</dbReference>
<dbReference type="InterPro" id="IPR036097">
    <property type="entry name" value="HisK_dim/P_sf"/>
</dbReference>
<evidence type="ECO:0000256" key="4">
    <source>
        <dbReference type="ARBA" id="ARBA00022500"/>
    </source>
</evidence>
<keyword evidence="18" id="KW-1185">Reference proteome</keyword>
<dbReference type="FunFam" id="3.30.565.10:FF:000016">
    <property type="entry name" value="Chemotaxis protein CheA, putative"/>
    <property type="match status" value="1"/>
</dbReference>
<feature type="domain" description="HPt" evidence="16">
    <location>
        <begin position="1"/>
        <end position="102"/>
    </location>
</feature>
<dbReference type="CDD" id="cd00088">
    <property type="entry name" value="HPT"/>
    <property type="match status" value="1"/>
</dbReference>
<keyword evidence="9" id="KW-0067">ATP-binding</keyword>
<evidence type="ECO:0000313" key="18">
    <source>
        <dbReference type="Proteomes" id="UP000198611"/>
    </source>
</evidence>
<keyword evidence="5 12" id="KW-0597">Phosphoprotein</keyword>
<dbReference type="AlphaFoldDB" id="A0A1I1Q3H1"/>
<dbReference type="SUPFAM" id="SSF47384">
    <property type="entry name" value="Homodimeric domain of signal transducing histidine kinase"/>
    <property type="match status" value="1"/>
</dbReference>
<accession>A0A1I1Q3H1</accession>
<evidence type="ECO:0000256" key="6">
    <source>
        <dbReference type="ARBA" id="ARBA00022679"/>
    </source>
</evidence>
<dbReference type="InterPro" id="IPR036061">
    <property type="entry name" value="CheW-like_dom_sf"/>
</dbReference>
<dbReference type="EMBL" id="FOMJ01000002">
    <property type="protein sequence ID" value="SFD16565.1"/>
    <property type="molecule type" value="Genomic_DNA"/>
</dbReference>
<evidence type="ECO:0000259" key="14">
    <source>
        <dbReference type="PROSITE" id="PS50109"/>
    </source>
</evidence>
<evidence type="ECO:0000256" key="11">
    <source>
        <dbReference type="ARBA" id="ARBA00035100"/>
    </source>
</evidence>
<feature type="domain" description="Histidine kinase" evidence="14">
    <location>
        <begin position="383"/>
        <end position="583"/>
    </location>
</feature>
<dbReference type="InterPro" id="IPR005467">
    <property type="entry name" value="His_kinase_dom"/>
</dbReference>
<dbReference type="SMART" id="SM00260">
    <property type="entry name" value="CheW"/>
    <property type="match status" value="1"/>
</dbReference>
<sequence length="737" mass="80413">MSDRPQDAFNAEATELLQQMEDGLLALEDGTQDPEQVNTLFRAAHTIKGTAGVFGFDAVEHFTHVVENLLEQARSGELTIGRDLVSLLLRARDHMAVLVAEAVEEADPDPATPATGEALAEELRAYLDDGGETDVEPEEPVAEGSVEVMNDGHPVASEDWHISLRFEPDVLRHGMDPLAFLRYLRKLGEIVHVTTLDDALPGLGELDPEVLYLGFEVEFRSETADKAAIEEVFEFVEDDCELHILPPQAYIHSYAEMIRGLPEDDLRIGEILVRSGALTRQELDEALREQDSRRSEGGGKTAPLGEVLVDQQSVHQEVVDTAVEKQTQNREARSTAASSLRVDADKLDALINQVGELVIAGATTNLLAQQSGDEQLGESISVMARLVEEIRDSSLRLRMVPIGETFNRFRRVVRDVSAELGKDIALTIEGADTELDKTVVEQIGDPLMHLVRNAMDHGIESAEQRQAVGKHAQGQLRLNAYHESGSIVIEVADDGGGLNSDKILAKARDRGVVTPGQELSEAEIHRLIFEPGFSTAGEVTNLSGRGVGMDVVKKNIESLRGSVDVESRYGEGSIIRIRLPLTLAIVDGFLVTVAGASYVIPLDSVLECVELTDNDARDAGEQGYINLRGEVLPFIRLRRMFERDAGYAEREAIVVVQISGQKVGLVVDELLGEFQTVIKPLGQLFRELDGVSGATILGSGEVAMILDVPGLIHRVDWKNGEGRPGHAPALEADRHDQ</sequence>
<evidence type="ECO:0000259" key="15">
    <source>
        <dbReference type="PROSITE" id="PS50851"/>
    </source>
</evidence>
<dbReference type="Gene3D" id="1.20.120.160">
    <property type="entry name" value="HPT domain"/>
    <property type="match status" value="1"/>
</dbReference>
<protein>
    <recommendedName>
        <fullName evidence="3">Chemotaxis protein CheA</fullName>
        <ecNumber evidence="2">2.7.13.3</ecNumber>
    </recommendedName>
</protein>
<comment type="function">
    <text evidence="11">Involved in the transmission of sensory signals from the chemoreceptors to the flagellar motors. CheA is autophosphorylated; it can transfer its phosphate group to either CheB or CheY.</text>
</comment>
<dbReference type="Pfam" id="PF01627">
    <property type="entry name" value="Hpt"/>
    <property type="match status" value="1"/>
</dbReference>
<dbReference type="PROSITE" id="PS50851">
    <property type="entry name" value="CHEW"/>
    <property type="match status" value="1"/>
</dbReference>
<dbReference type="SUPFAM" id="SSF50341">
    <property type="entry name" value="CheW-like"/>
    <property type="match status" value="1"/>
</dbReference>
<dbReference type="PROSITE" id="PS50109">
    <property type="entry name" value="HIS_KIN"/>
    <property type="match status" value="1"/>
</dbReference>
<dbReference type="CDD" id="cd00731">
    <property type="entry name" value="CheA_reg"/>
    <property type="match status" value="1"/>
</dbReference>
<dbReference type="SMART" id="SM00387">
    <property type="entry name" value="HATPase_c"/>
    <property type="match status" value="1"/>
</dbReference>
<dbReference type="EC" id="2.7.13.3" evidence="2"/>
<keyword evidence="6" id="KW-0808">Transferase</keyword>
<dbReference type="CDD" id="cd16916">
    <property type="entry name" value="HATPase_CheA-like"/>
    <property type="match status" value="1"/>
</dbReference>
<dbReference type="InterPro" id="IPR051315">
    <property type="entry name" value="Bact_Chemotaxis_CheA"/>
</dbReference>
<dbReference type="OrthoDB" id="9803176at2"/>
<dbReference type="InterPro" id="IPR037006">
    <property type="entry name" value="CheA-like_homodim_sf"/>
</dbReference>
<evidence type="ECO:0000313" key="17">
    <source>
        <dbReference type="EMBL" id="SFD16565.1"/>
    </source>
</evidence>